<dbReference type="Gene3D" id="3.30.420.380">
    <property type="match status" value="1"/>
</dbReference>
<evidence type="ECO:0000256" key="6">
    <source>
        <dbReference type="ARBA" id="ARBA00022692"/>
    </source>
</evidence>
<dbReference type="Proteomes" id="UP000295565">
    <property type="component" value="Unassembled WGS sequence"/>
</dbReference>
<evidence type="ECO:0000256" key="10">
    <source>
        <dbReference type="PIRNR" id="PIRNR015761"/>
    </source>
</evidence>
<dbReference type="AlphaFoldDB" id="A0A4R1KDQ2"/>
<dbReference type="InterPro" id="IPR024230">
    <property type="entry name" value="GspL_cyto_dom"/>
</dbReference>
<dbReference type="InterPro" id="IPR007812">
    <property type="entry name" value="T2SS_protein-GspL"/>
</dbReference>
<dbReference type="GO" id="GO:0015628">
    <property type="term" value="P:protein secretion by the type II secretion system"/>
    <property type="evidence" value="ECO:0007669"/>
    <property type="project" value="InterPro"/>
</dbReference>
<keyword evidence="4" id="KW-1003">Cell membrane</keyword>
<evidence type="ECO:0000256" key="5">
    <source>
        <dbReference type="ARBA" id="ARBA00022519"/>
    </source>
</evidence>
<comment type="similarity">
    <text evidence="2 10">Belongs to the GSP L family.</text>
</comment>
<proteinExistence type="inferred from homology"/>
<dbReference type="RefSeq" id="WP_165872629.1">
    <property type="nucleotide sequence ID" value="NZ_OU594967.1"/>
</dbReference>
<dbReference type="Gene3D" id="3.30.420.370">
    <property type="match status" value="1"/>
</dbReference>
<dbReference type="NCBIfam" id="TIGR01709">
    <property type="entry name" value="typeII_sec_gspL"/>
    <property type="match status" value="1"/>
</dbReference>
<keyword evidence="3 10" id="KW-0813">Transport</keyword>
<comment type="function">
    <text evidence="10">Inner membrane component of the type II secretion system required for the energy-dependent secretion of extracellular factors such as proteases and toxins from the periplasm.</text>
</comment>
<keyword evidence="7 10" id="KW-0653">Protein transport</keyword>
<name>A0A4R1KDQ2_9GAMM</name>
<feature type="domain" description="GspL cytoplasmic actin-ATPase-like" evidence="11">
    <location>
        <begin position="5"/>
        <end position="235"/>
    </location>
</feature>
<keyword evidence="9" id="KW-0472">Membrane</keyword>
<evidence type="ECO:0000256" key="9">
    <source>
        <dbReference type="ARBA" id="ARBA00023136"/>
    </source>
</evidence>
<accession>A0A4R1KDQ2</accession>
<organism evidence="13 14">
    <name type="scientific">Celerinatantimonas diazotrophica</name>
    <dbReference type="NCBI Taxonomy" id="412034"/>
    <lineage>
        <taxon>Bacteria</taxon>
        <taxon>Pseudomonadati</taxon>
        <taxon>Pseudomonadota</taxon>
        <taxon>Gammaproteobacteria</taxon>
        <taxon>Celerinatantimonadaceae</taxon>
        <taxon>Celerinatantimonas</taxon>
    </lineage>
</organism>
<evidence type="ECO:0000313" key="14">
    <source>
        <dbReference type="Proteomes" id="UP000295565"/>
    </source>
</evidence>
<evidence type="ECO:0000256" key="7">
    <source>
        <dbReference type="ARBA" id="ARBA00022927"/>
    </source>
</evidence>
<dbReference type="InterPro" id="IPR043129">
    <property type="entry name" value="ATPase_NBD"/>
</dbReference>
<dbReference type="SUPFAM" id="SSF53067">
    <property type="entry name" value="Actin-like ATPase domain"/>
    <property type="match status" value="2"/>
</dbReference>
<sequence>MRERLLIHLGSDEHQPIDWLCWTDDEQQVVASGVLKNAEELVQLQPLAQTRQVIVLLPGSEIALQQLALNRAQYNKVQNSLGFLFEEQLAADPQTLHICSVDYSDGLLTVAVVDKSLMQRWQQWLTDAELETTQWIPDFLLLPNPQPEQLVLLHCRGGYLLRGGKMGGGWLDESWLSDGLDLFDPERQYRVLGDVSSEVAGGREVDELNVELPLMVLAEQVKFCPVNMLQGDYRVRQSGRFKQARYLIGAAIFCLSVTAANYFAQAWQVNHQLDQTQQQLAKIYQQTFHQNVPNEPYLVRRAFYQLGAKNNQQTRGDLLTMLRSLTPVFKQFPTMQYQSLSYEQSSGKLVFQVSAPDFATFEAFRKAVKSFAVQTGALSRHDHQVVGTLTIKERS</sequence>
<dbReference type="PIRSF" id="PIRSF015761">
    <property type="entry name" value="Protein_L"/>
    <property type="match status" value="1"/>
</dbReference>
<protein>
    <recommendedName>
        <fullName evidence="10">Type II secretion system protein L</fullName>
        <shortName evidence="10">T2SS protein L</shortName>
    </recommendedName>
</protein>
<evidence type="ECO:0000256" key="4">
    <source>
        <dbReference type="ARBA" id="ARBA00022475"/>
    </source>
</evidence>
<evidence type="ECO:0000256" key="3">
    <source>
        <dbReference type="ARBA" id="ARBA00022448"/>
    </source>
</evidence>
<dbReference type="Gene3D" id="3.30.1360.100">
    <property type="entry name" value="General secretion pathway protein M, EpsM"/>
    <property type="match status" value="1"/>
</dbReference>
<dbReference type="EMBL" id="SMGD01000004">
    <property type="protein sequence ID" value="TCK62746.1"/>
    <property type="molecule type" value="Genomic_DNA"/>
</dbReference>
<evidence type="ECO:0000256" key="8">
    <source>
        <dbReference type="ARBA" id="ARBA00022989"/>
    </source>
</evidence>
<keyword evidence="5" id="KW-0997">Cell inner membrane</keyword>
<gene>
    <name evidence="13" type="ORF">EV690_0413</name>
</gene>
<dbReference type="GO" id="GO:0009276">
    <property type="term" value="C:Gram-negative-bacterium-type cell wall"/>
    <property type="evidence" value="ECO:0007669"/>
    <property type="project" value="InterPro"/>
</dbReference>
<keyword evidence="14" id="KW-1185">Reference proteome</keyword>
<dbReference type="GO" id="GO:0005886">
    <property type="term" value="C:plasma membrane"/>
    <property type="evidence" value="ECO:0007669"/>
    <property type="project" value="UniProtKB-SubCell"/>
</dbReference>
<evidence type="ECO:0000259" key="11">
    <source>
        <dbReference type="Pfam" id="PF05134"/>
    </source>
</evidence>
<evidence type="ECO:0000256" key="1">
    <source>
        <dbReference type="ARBA" id="ARBA00004377"/>
    </source>
</evidence>
<dbReference type="Pfam" id="PF12693">
    <property type="entry name" value="GspL_C"/>
    <property type="match status" value="1"/>
</dbReference>
<comment type="subcellular location">
    <subcellularLocation>
        <location evidence="1">Cell inner membrane</location>
        <topology evidence="1">Single-pass membrane protein</topology>
    </subcellularLocation>
</comment>
<reference evidence="13 14" key="1">
    <citation type="submission" date="2019-03" db="EMBL/GenBank/DDBJ databases">
        <title>Genomic Encyclopedia of Type Strains, Phase IV (KMG-IV): sequencing the most valuable type-strain genomes for metagenomic binning, comparative biology and taxonomic classification.</title>
        <authorList>
            <person name="Goeker M."/>
        </authorList>
    </citation>
    <scope>NUCLEOTIDE SEQUENCE [LARGE SCALE GENOMIC DNA]</scope>
    <source>
        <strain evidence="13 14">DSM 18577</strain>
    </source>
</reference>
<dbReference type="Pfam" id="PF05134">
    <property type="entry name" value="T2SSL"/>
    <property type="match status" value="1"/>
</dbReference>
<dbReference type="CDD" id="cd24017">
    <property type="entry name" value="ASKHA_T2SSL_N"/>
    <property type="match status" value="1"/>
</dbReference>
<dbReference type="GO" id="GO:0015627">
    <property type="term" value="C:type II protein secretion system complex"/>
    <property type="evidence" value="ECO:0007669"/>
    <property type="project" value="InterPro"/>
</dbReference>
<dbReference type="InterPro" id="IPR025691">
    <property type="entry name" value="GspL_pp_dom"/>
</dbReference>
<keyword evidence="8" id="KW-1133">Transmembrane helix</keyword>
<comment type="caution">
    <text evidence="13">The sequence shown here is derived from an EMBL/GenBank/DDBJ whole genome shotgun (WGS) entry which is preliminary data.</text>
</comment>
<evidence type="ECO:0000256" key="2">
    <source>
        <dbReference type="ARBA" id="ARBA00005318"/>
    </source>
</evidence>
<keyword evidence="6" id="KW-0812">Transmembrane</keyword>
<feature type="domain" description="GspL periplasmic" evidence="12">
    <location>
        <begin position="245"/>
        <end position="393"/>
    </location>
</feature>
<evidence type="ECO:0000313" key="13">
    <source>
        <dbReference type="EMBL" id="TCK62746.1"/>
    </source>
</evidence>
<evidence type="ECO:0000259" key="12">
    <source>
        <dbReference type="Pfam" id="PF12693"/>
    </source>
</evidence>